<evidence type="ECO:0000313" key="1">
    <source>
        <dbReference type="EMBL" id="MCP1245987.1"/>
    </source>
</evidence>
<dbReference type="Proteomes" id="UP001523543">
    <property type="component" value="Unassembled WGS sequence"/>
</dbReference>
<proteinExistence type="predicted"/>
<evidence type="ECO:0008006" key="3">
    <source>
        <dbReference type="Google" id="ProtNLM"/>
    </source>
</evidence>
<sequence length="103" mass="11549">MTAPDAFARLAASRTTPPDVVMFIVEERRKGLSLREIGRKAGLCMEGVRQVLLHYTAARSEHSDDDEPVRDDCEPMCAGHPVSMDAIWRGLERWRGIDAVQVQ</sequence>
<gene>
    <name evidence="1" type="ORF">NKW54_08545</name>
</gene>
<accession>A0ABT1ERJ3</accession>
<reference evidence="1 2" key="1">
    <citation type="submission" date="2022-06" db="EMBL/GenBank/DDBJ databases">
        <title>Acetobacer genomes from food samples.</title>
        <authorList>
            <person name="Sombolestani A."/>
        </authorList>
    </citation>
    <scope>NUCLEOTIDE SEQUENCE [LARGE SCALE GENOMIC DNA]</scope>
    <source>
        <strain evidence="1 2">R-83281</strain>
    </source>
</reference>
<evidence type="ECO:0000313" key="2">
    <source>
        <dbReference type="Proteomes" id="UP001523543"/>
    </source>
</evidence>
<keyword evidence="2" id="KW-1185">Reference proteome</keyword>
<organism evidence="1 2">
    <name type="scientific">Acetobacter cerevisiae</name>
    <dbReference type="NCBI Taxonomy" id="178900"/>
    <lineage>
        <taxon>Bacteria</taxon>
        <taxon>Pseudomonadati</taxon>
        <taxon>Pseudomonadota</taxon>
        <taxon>Alphaproteobacteria</taxon>
        <taxon>Acetobacterales</taxon>
        <taxon>Acetobacteraceae</taxon>
        <taxon>Acetobacter</taxon>
    </lineage>
</organism>
<dbReference type="RefSeq" id="WP_253550218.1">
    <property type="nucleotide sequence ID" value="NZ_JAMYZR010000009.1"/>
</dbReference>
<name>A0ABT1ERJ3_9PROT</name>
<protein>
    <recommendedName>
        <fullName evidence="3">RNA polymerase sigma-70 region 4 domain-containing protein</fullName>
    </recommendedName>
</protein>
<comment type="caution">
    <text evidence="1">The sequence shown here is derived from an EMBL/GenBank/DDBJ whole genome shotgun (WGS) entry which is preliminary data.</text>
</comment>
<dbReference type="EMBL" id="JAMYZR010000009">
    <property type="protein sequence ID" value="MCP1245987.1"/>
    <property type="molecule type" value="Genomic_DNA"/>
</dbReference>